<proteinExistence type="predicted"/>
<feature type="binding site" description="axial binding residue" evidence="9">
    <location>
        <position position="228"/>
    </location>
    <ligand>
        <name>heme b</name>
        <dbReference type="ChEBI" id="CHEBI:60344"/>
        <label>1</label>
    </ligand>
    <ligandPart>
        <name>Fe</name>
        <dbReference type="ChEBI" id="CHEBI:18248"/>
    </ligandPart>
</feature>
<evidence type="ECO:0000256" key="5">
    <source>
        <dbReference type="ARBA" id="ARBA00022982"/>
    </source>
</evidence>
<protein>
    <recommendedName>
        <fullName evidence="8">Cytochrome b561 and DOMON domain-containing protein</fullName>
    </recommendedName>
</protein>
<keyword evidence="15" id="KW-1185">Reference proteome</keyword>
<dbReference type="Proteomes" id="UP000824469">
    <property type="component" value="Unassembled WGS sequence"/>
</dbReference>
<dbReference type="PANTHER" id="PTHR23130:SF171">
    <property type="entry name" value="OS01G0895300 PROTEIN"/>
    <property type="match status" value="1"/>
</dbReference>
<evidence type="ECO:0000313" key="14">
    <source>
        <dbReference type="EMBL" id="KAH9315006.1"/>
    </source>
</evidence>
<evidence type="ECO:0000256" key="9">
    <source>
        <dbReference type="PIRSR" id="PIRSR037471-1"/>
    </source>
</evidence>
<keyword evidence="4 11" id="KW-0732">Signal</keyword>
<dbReference type="AlphaFoldDB" id="A0AA38L841"/>
<dbReference type="CDD" id="cd08760">
    <property type="entry name" value="Cyt_b561_FRRS1_like"/>
    <property type="match status" value="1"/>
</dbReference>
<keyword evidence="3 10" id="KW-0812">Transmembrane</keyword>
<sequence>MIRPGIGMELEKWLVQHQGTWMMRMVFIFALLITVNGQSDTCAANSQVFSSLNVSTIPFDASSLSCTLVWNTHNYVLRYAQNNTNIWSFLLSAPNRNSWIGMGFSNSGSMVGSSAIVGWVDQSGLGTIKQYYLGGQSPTLVVADQGNLNVVNNDTSLIVQGSTTYLAFQLQFSTPLTVANILYAIGPQNTLPSNNVLAEHDDKVATVFDFSTGASSQSSSTDKLRRSHGILNLLGWGTLLPLGVIVARYCRQWDPAWFYLHIGFQMSGFILGVVGAALGFKLYSRLNSNVEAHRAIGIVMLTLGGLQVVGLLVRPQKEAKMRRYWNWYHHWFGRFLLIFAVANIFYGIHLGSAGRKWNIGYGFDIGLLCLTVILLESKMLFTRFRKPIKTPTRAPVFDNQI</sequence>
<keyword evidence="5 8" id="KW-0249">Electron transport</keyword>
<feature type="binding site" description="axial binding residue" evidence="9">
    <location>
        <position position="261"/>
    </location>
    <ligand>
        <name>heme b</name>
        <dbReference type="ChEBI" id="CHEBI:60344"/>
        <label>1</label>
    </ligand>
    <ligandPart>
        <name>Fe</name>
        <dbReference type="ChEBI" id="CHEBI:18248"/>
    </ligandPart>
</feature>
<dbReference type="InterPro" id="IPR017214">
    <property type="entry name" value="UCP037471"/>
</dbReference>
<evidence type="ECO:0000259" key="13">
    <source>
        <dbReference type="PROSITE" id="PS50939"/>
    </source>
</evidence>
<gene>
    <name evidence="14" type="ORF">KI387_023633</name>
</gene>
<evidence type="ECO:0000256" key="3">
    <source>
        <dbReference type="ARBA" id="ARBA00022692"/>
    </source>
</evidence>
<dbReference type="Pfam" id="PF03351">
    <property type="entry name" value="DOMON"/>
    <property type="match status" value="1"/>
</dbReference>
<feature type="binding site" description="axial binding residue" evidence="9">
    <location>
        <position position="329"/>
    </location>
    <ligand>
        <name>heme b</name>
        <dbReference type="ChEBI" id="CHEBI:60344"/>
        <label>1</label>
    </ligand>
    <ligandPart>
        <name>Fe</name>
        <dbReference type="ChEBI" id="CHEBI:18248"/>
    </ligandPart>
</feature>
<evidence type="ECO:0000256" key="6">
    <source>
        <dbReference type="ARBA" id="ARBA00022989"/>
    </source>
</evidence>
<feature type="binding site" description="axial binding residue" evidence="9">
    <location>
        <position position="293"/>
    </location>
    <ligand>
        <name>heme b</name>
        <dbReference type="ChEBI" id="CHEBI:60344"/>
        <label>1</label>
    </ligand>
    <ligandPart>
        <name>Fe</name>
        <dbReference type="ChEBI" id="CHEBI:18248"/>
    </ligandPart>
</feature>
<dbReference type="PANTHER" id="PTHR23130">
    <property type="entry name" value="CYTOCHROME B561 AND DOMON DOMAIN-CONTAINING PROTEIN"/>
    <property type="match status" value="1"/>
</dbReference>
<dbReference type="PROSITE" id="PS50939">
    <property type="entry name" value="CYTOCHROME_B561"/>
    <property type="match status" value="1"/>
</dbReference>
<reference evidence="14 15" key="1">
    <citation type="journal article" date="2021" name="Nat. Plants">
        <title>The Taxus genome provides insights into paclitaxel biosynthesis.</title>
        <authorList>
            <person name="Xiong X."/>
            <person name="Gou J."/>
            <person name="Liao Q."/>
            <person name="Li Y."/>
            <person name="Zhou Q."/>
            <person name="Bi G."/>
            <person name="Li C."/>
            <person name="Du R."/>
            <person name="Wang X."/>
            <person name="Sun T."/>
            <person name="Guo L."/>
            <person name="Liang H."/>
            <person name="Lu P."/>
            <person name="Wu Y."/>
            <person name="Zhang Z."/>
            <person name="Ro D.K."/>
            <person name="Shang Y."/>
            <person name="Huang S."/>
            <person name="Yan J."/>
        </authorList>
    </citation>
    <scope>NUCLEOTIDE SEQUENCE [LARGE SCALE GENOMIC DNA]</scope>
    <source>
        <strain evidence="14">Ta-2019</strain>
    </source>
</reference>
<name>A0AA38L841_TAXCH</name>
<comment type="cofactor">
    <cofactor evidence="8">
        <name>heme b</name>
        <dbReference type="ChEBI" id="CHEBI:60344"/>
    </cofactor>
    <text evidence="8">Binds 2 heme b groups non-covalently.</text>
</comment>
<feature type="transmembrane region" description="Helical" evidence="10">
    <location>
        <begin position="334"/>
        <end position="353"/>
    </location>
</feature>
<evidence type="ECO:0000256" key="4">
    <source>
        <dbReference type="ARBA" id="ARBA00022729"/>
    </source>
</evidence>
<dbReference type="EMBL" id="JAHRHJ020000005">
    <property type="protein sequence ID" value="KAH9315006.1"/>
    <property type="molecule type" value="Genomic_DNA"/>
</dbReference>
<feature type="transmembrane region" description="Helical" evidence="10">
    <location>
        <begin position="292"/>
        <end position="313"/>
    </location>
</feature>
<dbReference type="PROSITE" id="PS50836">
    <property type="entry name" value="DOMON"/>
    <property type="match status" value="1"/>
</dbReference>
<keyword evidence="7 8" id="KW-0472">Membrane</keyword>
<evidence type="ECO:0000313" key="15">
    <source>
        <dbReference type="Proteomes" id="UP000824469"/>
    </source>
</evidence>
<dbReference type="OMA" id="GMELEKW"/>
<dbReference type="Gene3D" id="1.20.120.1770">
    <property type="match status" value="1"/>
</dbReference>
<feature type="transmembrane region" description="Helical" evidence="10">
    <location>
        <begin position="257"/>
        <end position="280"/>
    </location>
</feature>
<dbReference type="SMART" id="SM00664">
    <property type="entry name" value="DoH"/>
    <property type="match status" value="1"/>
</dbReference>
<evidence type="ECO:0000256" key="1">
    <source>
        <dbReference type="ARBA" id="ARBA00004370"/>
    </source>
</evidence>
<comment type="caution">
    <text evidence="14">The sequence shown here is derived from an EMBL/GenBank/DDBJ whole genome shotgun (WGS) entry which is preliminary data.</text>
</comment>
<evidence type="ECO:0000256" key="2">
    <source>
        <dbReference type="ARBA" id="ARBA00022448"/>
    </source>
</evidence>
<dbReference type="SMART" id="SM00665">
    <property type="entry name" value="B561"/>
    <property type="match status" value="1"/>
</dbReference>
<feature type="domain" description="Cytochrome b561" evidence="13">
    <location>
        <begin position="191"/>
        <end position="384"/>
    </location>
</feature>
<dbReference type="InterPro" id="IPR005018">
    <property type="entry name" value="DOMON_domain"/>
</dbReference>
<dbReference type="Pfam" id="PF03188">
    <property type="entry name" value="Cytochrom_B561"/>
    <property type="match status" value="1"/>
</dbReference>
<feature type="transmembrane region" description="Helical" evidence="10">
    <location>
        <begin position="359"/>
        <end position="381"/>
    </location>
</feature>
<feature type="chain" id="PRO_5041399637" description="Cytochrome b561 and DOMON domain-containing protein" evidence="11">
    <location>
        <begin position="38"/>
        <end position="401"/>
    </location>
</feature>
<accession>A0AA38L841</accession>
<feature type="signal peptide" evidence="11">
    <location>
        <begin position="1"/>
        <end position="37"/>
    </location>
</feature>
<organism evidence="14 15">
    <name type="scientific">Taxus chinensis</name>
    <name type="common">Chinese yew</name>
    <name type="synonym">Taxus wallichiana var. chinensis</name>
    <dbReference type="NCBI Taxonomy" id="29808"/>
    <lineage>
        <taxon>Eukaryota</taxon>
        <taxon>Viridiplantae</taxon>
        <taxon>Streptophyta</taxon>
        <taxon>Embryophyta</taxon>
        <taxon>Tracheophyta</taxon>
        <taxon>Spermatophyta</taxon>
        <taxon>Pinopsida</taxon>
        <taxon>Pinidae</taxon>
        <taxon>Conifers II</taxon>
        <taxon>Cupressales</taxon>
        <taxon>Taxaceae</taxon>
        <taxon>Taxus</taxon>
    </lineage>
</organism>
<dbReference type="InterPro" id="IPR006593">
    <property type="entry name" value="Cyt_b561/ferric_Rdtase_TM"/>
</dbReference>
<dbReference type="PIRSF" id="PIRSF037471">
    <property type="entry name" value="UCP037471"/>
    <property type="match status" value="1"/>
</dbReference>
<keyword evidence="6 10" id="KW-1133">Transmembrane helix</keyword>
<comment type="subcellular location">
    <subcellularLocation>
        <location evidence="1">Membrane</location>
    </subcellularLocation>
</comment>
<evidence type="ECO:0000256" key="8">
    <source>
        <dbReference type="PIRNR" id="PIRNR037471"/>
    </source>
</evidence>
<dbReference type="GO" id="GO:0016020">
    <property type="term" value="C:membrane"/>
    <property type="evidence" value="ECO:0007669"/>
    <property type="project" value="UniProtKB-SubCell"/>
</dbReference>
<dbReference type="InterPro" id="IPR045266">
    <property type="entry name" value="DOH_DOMON"/>
</dbReference>
<feature type="transmembrane region" description="Helical" evidence="10">
    <location>
        <begin position="229"/>
        <end position="250"/>
    </location>
</feature>
<dbReference type="GO" id="GO:0046872">
    <property type="term" value="F:metal ion binding"/>
    <property type="evidence" value="ECO:0007669"/>
    <property type="project" value="UniProtKB-KW"/>
</dbReference>
<evidence type="ECO:0000256" key="11">
    <source>
        <dbReference type="SAM" id="SignalP"/>
    </source>
</evidence>
<feature type="domain" description="DOMON" evidence="12">
    <location>
        <begin position="73"/>
        <end position="186"/>
    </location>
</feature>
<dbReference type="CDD" id="cd09631">
    <property type="entry name" value="DOMON_DOH"/>
    <property type="match status" value="1"/>
</dbReference>
<evidence type="ECO:0000256" key="10">
    <source>
        <dbReference type="SAM" id="Phobius"/>
    </source>
</evidence>
<evidence type="ECO:0000256" key="7">
    <source>
        <dbReference type="ARBA" id="ARBA00023136"/>
    </source>
</evidence>
<keyword evidence="9" id="KW-0479">Metal-binding</keyword>
<keyword evidence="2 8" id="KW-0813">Transport</keyword>
<keyword evidence="9" id="KW-0408">Iron</keyword>
<evidence type="ECO:0000259" key="12">
    <source>
        <dbReference type="PROSITE" id="PS50836"/>
    </source>
</evidence>